<accession>M0EQY0</accession>
<dbReference type="PATRIC" id="fig|1227466.3.peg.624"/>
<proteinExistence type="predicted"/>
<gene>
    <name evidence="2" type="ORF">C464_03105</name>
</gene>
<dbReference type="Proteomes" id="UP000011509">
    <property type="component" value="Unassembled WGS sequence"/>
</dbReference>
<dbReference type="Pfam" id="PF26258">
    <property type="entry name" value="DUF8062"/>
    <property type="match status" value="1"/>
</dbReference>
<reference evidence="2 3" key="1">
    <citation type="journal article" date="2014" name="PLoS Genet.">
        <title>Phylogenetically driven sequencing of extremely halophilic archaea reveals strategies for static and dynamic osmo-response.</title>
        <authorList>
            <person name="Becker E.A."/>
            <person name="Seitzer P.M."/>
            <person name="Tritt A."/>
            <person name="Larsen D."/>
            <person name="Krusor M."/>
            <person name="Yao A.I."/>
            <person name="Wu D."/>
            <person name="Madern D."/>
            <person name="Eisen J.A."/>
            <person name="Darling A.E."/>
            <person name="Facciotti M.T."/>
        </authorList>
    </citation>
    <scope>NUCLEOTIDE SEQUENCE [LARGE SCALE GENOMIC DNA]</scope>
    <source>
        <strain evidence="2 3">DSM 10284</strain>
    </source>
</reference>
<evidence type="ECO:0000256" key="1">
    <source>
        <dbReference type="SAM" id="MobiDB-lite"/>
    </source>
</evidence>
<protein>
    <submittedName>
        <fullName evidence="2">Uncharacterized protein</fullName>
    </submittedName>
</protein>
<feature type="region of interest" description="Disordered" evidence="1">
    <location>
        <begin position="35"/>
        <end position="59"/>
    </location>
</feature>
<dbReference type="AlphaFoldDB" id="M0EQY0"/>
<evidence type="ECO:0000313" key="2">
    <source>
        <dbReference type="EMBL" id="ELZ50080.1"/>
    </source>
</evidence>
<evidence type="ECO:0000313" key="3">
    <source>
        <dbReference type="Proteomes" id="UP000011509"/>
    </source>
</evidence>
<comment type="caution">
    <text evidence="2">The sequence shown here is derived from an EMBL/GenBank/DDBJ whole genome shotgun (WGS) entry which is preliminary data.</text>
</comment>
<organism evidence="2 3">
    <name type="scientific">Halorubrum coriense DSM 10284</name>
    <dbReference type="NCBI Taxonomy" id="1227466"/>
    <lineage>
        <taxon>Archaea</taxon>
        <taxon>Methanobacteriati</taxon>
        <taxon>Methanobacteriota</taxon>
        <taxon>Stenosarchaea group</taxon>
        <taxon>Halobacteria</taxon>
        <taxon>Halobacteriales</taxon>
        <taxon>Haloferacaceae</taxon>
        <taxon>Halorubrum</taxon>
    </lineage>
</organism>
<dbReference type="InterPro" id="IPR058375">
    <property type="entry name" value="DUF8062"/>
</dbReference>
<keyword evidence="3" id="KW-1185">Reference proteome</keyword>
<sequence>MTPWTARCERCPAGERFLAERPARRWAETHARHARHAVSLEAPSGDSAVVSPGDEADRS</sequence>
<name>M0EQY0_9EURY</name>
<dbReference type="EMBL" id="AOJL01000016">
    <property type="protein sequence ID" value="ELZ50080.1"/>
    <property type="molecule type" value="Genomic_DNA"/>
</dbReference>